<sequence length="873" mass="88987">MFYAKPLVWTPPGGPNKQVIVVSNQNNIRILDGLTGTVINQRTLDPPFQSVDTGNCGDIPNTVGITGTPIIDPATDIMYLFSKGYKGAATGPAGTLQGQYKFYAIQLPGLTDVFPAIIIDGHYADNDHTRYFVGGTVLNRQGLAMLGNTIIGGFGGHCDNFNYTGINGAGGAGDNGKGISANGKIPISTLQQATVDMGLSSSGVFAQNDYFEPYEYASLDGGDTDFGSSGAALLSPYFSGGGVSQVVVAGGKSGKIYFMDANNLGGFATGDWRFRWSYCPTSQAGAGAYLYADKFTTGANGVPQFVLAGQSAIQFAGVGAPTVTSLNGQTGSAIVWLADVNNGLVAYNAIPVDGVLQPISTVSTGRLQKYQRPAFGNARVYTTETNQIYGIDASTTPAITCASTSVGFGSVVAGLTKVINVKCTAGQTALTMNGCSTNLDIFQCSGVPATLAAGASFTMAVTLNLTSAAIELTRTANCIDVAPGAVAGSLSLMKPSGVIPYASLPMTATVTATGGYIDLSAVQIDFSRLSIGTSSTASLLVKNDGAGAMSFTGFAYQNAYGAPYQNVSTSGSPVVVGSGFTAIGLPVNGATIASKSNITISLTFTPTVTGSSASILTFWSNGGWKEVMLVGTASACTVSCSTLSQSSSTTTILSSSSSAISSSMLSSSSSVITSSLTSSSLSTIASSTIPTTLLSNTLSTSALSSTSSLVVSSTSSTLSSTSGPSSNIATTTSLTTLATSVSSSSVSSATGYAYMGCFVDTASAHALPLLLANNSITPQVCESLVSSLAMKPTPTIYPFYYVEYHRECYAGSSFSFGTQQVTSLYGAHACTDVCSGSIGATSTGTAFCGGSRQFNLYATKSSVPFVVATTQSK</sequence>
<evidence type="ECO:0000259" key="1">
    <source>
        <dbReference type="PROSITE" id="PS51212"/>
    </source>
</evidence>
<feature type="domain" description="WSC" evidence="1">
    <location>
        <begin position="751"/>
        <end position="860"/>
    </location>
</feature>
<gene>
    <name evidence="2" type="ORF">LY89DRAFT_676796</name>
</gene>
<dbReference type="GeneID" id="28823351"/>
<dbReference type="InParanoid" id="A0A132B9I1"/>
<protein>
    <recommendedName>
        <fullName evidence="1">WSC domain-containing protein</fullName>
    </recommendedName>
</protein>
<evidence type="ECO:0000313" key="2">
    <source>
        <dbReference type="EMBL" id="KUJ08913.1"/>
    </source>
</evidence>
<dbReference type="Proteomes" id="UP000070700">
    <property type="component" value="Unassembled WGS sequence"/>
</dbReference>
<dbReference type="OrthoDB" id="3526573at2759"/>
<reference evidence="2 3" key="1">
    <citation type="submission" date="2015-10" db="EMBL/GenBank/DDBJ databases">
        <title>Full genome of DAOMC 229536 Phialocephala scopiformis, a fungal endophyte of spruce producing the potent anti-insectan compound rugulosin.</title>
        <authorList>
            <consortium name="DOE Joint Genome Institute"/>
            <person name="Walker A.K."/>
            <person name="Frasz S.L."/>
            <person name="Seifert K.A."/>
            <person name="Miller J.D."/>
            <person name="Mondo S.J."/>
            <person name="Labutti K."/>
            <person name="Lipzen A."/>
            <person name="Dockter R."/>
            <person name="Kennedy M."/>
            <person name="Grigoriev I.V."/>
            <person name="Spatafora J.W."/>
        </authorList>
    </citation>
    <scope>NUCLEOTIDE SEQUENCE [LARGE SCALE GENOMIC DNA]</scope>
    <source>
        <strain evidence="2 3">CBS 120377</strain>
    </source>
</reference>
<dbReference type="AlphaFoldDB" id="A0A132B9I1"/>
<dbReference type="KEGG" id="psco:LY89DRAFT_676796"/>
<accession>A0A132B9I1</accession>
<dbReference type="Gene3D" id="2.60.40.10">
    <property type="entry name" value="Immunoglobulins"/>
    <property type="match status" value="1"/>
</dbReference>
<organism evidence="2 3">
    <name type="scientific">Mollisia scopiformis</name>
    <name type="common">Conifer needle endophyte fungus</name>
    <name type="synonym">Phialocephala scopiformis</name>
    <dbReference type="NCBI Taxonomy" id="149040"/>
    <lineage>
        <taxon>Eukaryota</taxon>
        <taxon>Fungi</taxon>
        <taxon>Dikarya</taxon>
        <taxon>Ascomycota</taxon>
        <taxon>Pezizomycotina</taxon>
        <taxon>Leotiomycetes</taxon>
        <taxon>Helotiales</taxon>
        <taxon>Mollisiaceae</taxon>
        <taxon>Mollisia</taxon>
    </lineage>
</organism>
<dbReference type="RefSeq" id="XP_018063268.1">
    <property type="nucleotide sequence ID" value="XM_018213625.1"/>
</dbReference>
<keyword evidence="3" id="KW-1185">Reference proteome</keyword>
<dbReference type="InterPro" id="IPR002889">
    <property type="entry name" value="WSC_carb-bd"/>
</dbReference>
<dbReference type="InterPro" id="IPR013783">
    <property type="entry name" value="Ig-like_fold"/>
</dbReference>
<proteinExistence type="predicted"/>
<name>A0A132B9I1_MOLSC</name>
<dbReference type="PROSITE" id="PS51212">
    <property type="entry name" value="WSC"/>
    <property type="match status" value="1"/>
</dbReference>
<dbReference type="EMBL" id="KQ947434">
    <property type="protein sequence ID" value="KUJ08913.1"/>
    <property type="molecule type" value="Genomic_DNA"/>
</dbReference>
<evidence type="ECO:0000313" key="3">
    <source>
        <dbReference type="Proteomes" id="UP000070700"/>
    </source>
</evidence>